<dbReference type="Pfam" id="PF02706">
    <property type="entry name" value="Wzz"/>
    <property type="match status" value="1"/>
</dbReference>
<keyword evidence="2" id="KW-1003">Cell membrane</keyword>
<evidence type="ECO:0000256" key="4">
    <source>
        <dbReference type="ARBA" id="ARBA00022989"/>
    </source>
</evidence>
<evidence type="ECO:0000256" key="7">
    <source>
        <dbReference type="SAM" id="Phobius"/>
    </source>
</evidence>
<name>A0A7L9U6K8_9BURK</name>
<feature type="coiled-coil region" evidence="6">
    <location>
        <begin position="276"/>
        <end position="340"/>
    </location>
</feature>
<dbReference type="EMBL" id="CP062941">
    <property type="protein sequence ID" value="QOL49872.1"/>
    <property type="molecule type" value="Genomic_DNA"/>
</dbReference>
<evidence type="ECO:0000256" key="5">
    <source>
        <dbReference type="ARBA" id="ARBA00023136"/>
    </source>
</evidence>
<dbReference type="Pfam" id="PF23607">
    <property type="entry name" value="WZC_N"/>
    <property type="match status" value="1"/>
</dbReference>
<dbReference type="GO" id="GO:0005886">
    <property type="term" value="C:plasma membrane"/>
    <property type="evidence" value="ECO:0007669"/>
    <property type="project" value="UniProtKB-SubCell"/>
</dbReference>
<feature type="domain" description="Tyrosine-protein kinase G-rich" evidence="9">
    <location>
        <begin position="375"/>
        <end position="454"/>
    </location>
</feature>
<feature type="domain" description="Polysaccharide chain length determinant N-terminal" evidence="8">
    <location>
        <begin position="19"/>
        <end position="95"/>
    </location>
</feature>
<dbReference type="KEGG" id="mlir:LPB04_00615"/>
<evidence type="ECO:0000259" key="9">
    <source>
        <dbReference type="Pfam" id="PF13807"/>
    </source>
</evidence>
<organism evidence="10 11">
    <name type="scientific">Massilia litorea</name>
    <dbReference type="NCBI Taxonomy" id="2769491"/>
    <lineage>
        <taxon>Bacteria</taxon>
        <taxon>Pseudomonadati</taxon>
        <taxon>Pseudomonadota</taxon>
        <taxon>Betaproteobacteria</taxon>
        <taxon>Burkholderiales</taxon>
        <taxon>Oxalobacteraceae</taxon>
        <taxon>Telluria group</taxon>
        <taxon>Massilia</taxon>
    </lineage>
</organism>
<keyword evidence="5 7" id="KW-0472">Membrane</keyword>
<evidence type="ECO:0000313" key="11">
    <source>
        <dbReference type="Proteomes" id="UP000593875"/>
    </source>
</evidence>
<keyword evidence="6" id="KW-0175">Coiled coil</keyword>
<keyword evidence="11" id="KW-1185">Reference proteome</keyword>
<dbReference type="InterPro" id="IPR003856">
    <property type="entry name" value="LPS_length_determ_N"/>
</dbReference>
<reference evidence="10 11" key="1">
    <citation type="submission" date="2020-10" db="EMBL/GenBank/DDBJ databases">
        <title>Genome sequencing of Massilia sp. LPB0304.</title>
        <authorList>
            <person name="Kim J."/>
        </authorList>
    </citation>
    <scope>NUCLEOTIDE SEQUENCE [LARGE SCALE GENOMIC DNA]</scope>
    <source>
        <strain evidence="10 11">LPB0304</strain>
    </source>
</reference>
<accession>A0A7L9U6K8</accession>
<dbReference type="InterPro" id="IPR032807">
    <property type="entry name" value="GNVR"/>
</dbReference>
<dbReference type="InterPro" id="IPR050445">
    <property type="entry name" value="Bact_polysacc_biosynth/exp"/>
</dbReference>
<keyword evidence="4 7" id="KW-1133">Transmembrane helix</keyword>
<dbReference type="Proteomes" id="UP000593875">
    <property type="component" value="Chromosome"/>
</dbReference>
<comment type="subcellular location">
    <subcellularLocation>
        <location evidence="1">Cell membrane</location>
        <topology evidence="1">Multi-pass membrane protein</topology>
    </subcellularLocation>
</comment>
<dbReference type="Pfam" id="PF13807">
    <property type="entry name" value="GNVR"/>
    <property type="match status" value="1"/>
</dbReference>
<dbReference type="AlphaFoldDB" id="A0A7L9U6K8"/>
<evidence type="ECO:0000256" key="2">
    <source>
        <dbReference type="ARBA" id="ARBA00022475"/>
    </source>
</evidence>
<sequence>MMPTKPSRVNRPSDLMFHYGNVLKNTWLIAGVALLVAMLGTLYGLTMTPAYEANILLQIKRIAPSSGDPQADAPAATEIEILRSRATLSRVVNTLHLDISVEPKLFPMVGAFIAEKNQNISTPGLFGQGGYVWGAERVTISVFNVPPALLGKPFMLTTMGNDEFTLSHEELAIQLKGKLGQLAKIQTKYGAVEIRVAEIQSKPGAQFFVSRRPEFQIVEQLQKSLAVLEKGRQSNVIAVLLRGSKPELISAILNEIGKEYIQQQVVQKSDAAKKELVFYDKQVEESRQRLQKLDARLAEVLRRHGTSDLGDEARTLAQQSVALQTKLAEIEQRKVELSSRFAELHPEVLNVNKHLDDVHRDLNKVEAKRKAVAAAQQEILSLNRDKQINSEINIELLNARHKLEALTLSNSVNVRLVDRAEPPSQPATLGLPVMIAASCLLGIALGVGASILKNFLAERNSRHPEVESVRRLVISAGLPHYDDKDRTYKEPAEQ</sequence>
<protein>
    <recommendedName>
        <fullName evidence="12">Tyrosine kinase G-rich domain-containing protein</fullName>
    </recommendedName>
</protein>
<dbReference type="RefSeq" id="WP_193686896.1">
    <property type="nucleotide sequence ID" value="NZ_CP062941.1"/>
</dbReference>
<dbReference type="PANTHER" id="PTHR32309:SF32">
    <property type="entry name" value="TYROSINE-PROTEIN KINASE ETK-RELATED"/>
    <property type="match status" value="1"/>
</dbReference>
<dbReference type="GO" id="GO:0004713">
    <property type="term" value="F:protein tyrosine kinase activity"/>
    <property type="evidence" value="ECO:0007669"/>
    <property type="project" value="TreeGrafter"/>
</dbReference>
<evidence type="ECO:0000313" key="10">
    <source>
        <dbReference type="EMBL" id="QOL49872.1"/>
    </source>
</evidence>
<evidence type="ECO:0000256" key="1">
    <source>
        <dbReference type="ARBA" id="ARBA00004651"/>
    </source>
</evidence>
<dbReference type="PANTHER" id="PTHR32309">
    <property type="entry name" value="TYROSINE-PROTEIN KINASE"/>
    <property type="match status" value="1"/>
</dbReference>
<evidence type="ECO:0000256" key="6">
    <source>
        <dbReference type="SAM" id="Coils"/>
    </source>
</evidence>
<evidence type="ECO:0000256" key="3">
    <source>
        <dbReference type="ARBA" id="ARBA00022692"/>
    </source>
</evidence>
<feature type="transmembrane region" description="Helical" evidence="7">
    <location>
        <begin position="429"/>
        <end position="452"/>
    </location>
</feature>
<keyword evidence="3 7" id="KW-0812">Transmembrane</keyword>
<gene>
    <name evidence="10" type="ORF">LPB04_00615</name>
</gene>
<proteinExistence type="predicted"/>
<evidence type="ECO:0008006" key="12">
    <source>
        <dbReference type="Google" id="ProtNLM"/>
    </source>
</evidence>
<evidence type="ECO:0000259" key="8">
    <source>
        <dbReference type="Pfam" id="PF02706"/>
    </source>
</evidence>